<feature type="region of interest" description="Disordered" evidence="4">
    <location>
        <begin position="125"/>
        <end position="148"/>
    </location>
</feature>
<name>A0A9P4GGB9_9PLEO</name>
<gene>
    <name evidence="6" type="ORF">K460DRAFT_337907</name>
</gene>
<protein>
    <recommendedName>
        <fullName evidence="5">N-acetyltransferase domain-containing protein</fullName>
    </recommendedName>
</protein>
<proteinExistence type="inferred from homology"/>
<evidence type="ECO:0000256" key="2">
    <source>
        <dbReference type="ARBA" id="ARBA00022679"/>
    </source>
</evidence>
<evidence type="ECO:0000313" key="6">
    <source>
        <dbReference type="EMBL" id="KAF1845563.1"/>
    </source>
</evidence>
<sequence>MKLNENDAIITPRVLLVPYSSHHVPAYHEWMQDEDLQKLTASEPLSLAEEYEMQRSWREDADKLTFIVCTAPSDGSTNTHPDTAAQRADNTEQRRKSTTTLTPGHHDAPQHMIGDVNLFLYSDADSDSDEEDASKQDQQQKKQLHQHPKPLIGELEIMIARADARGKGLACETLRAFIWYITTSLSAILAEYDASASSSSGGGIGDQVHGSGSRLKYLRVKIDKENFRSIRLFERVGFTRTSEEANYFGEVELRVPVVEGRVVDVEKKIGGDGVVEKVGYGV</sequence>
<dbReference type="SUPFAM" id="SSF55729">
    <property type="entry name" value="Acyl-CoA N-acyltransferases (Nat)"/>
    <property type="match status" value="1"/>
</dbReference>
<dbReference type="RefSeq" id="XP_040788126.1">
    <property type="nucleotide sequence ID" value="XM_040931029.1"/>
</dbReference>
<accession>A0A9P4GGB9</accession>
<dbReference type="Gene3D" id="3.40.630.30">
    <property type="match status" value="1"/>
</dbReference>
<dbReference type="InterPro" id="IPR016181">
    <property type="entry name" value="Acyl_CoA_acyltransferase"/>
</dbReference>
<feature type="domain" description="N-acetyltransferase" evidence="5">
    <location>
        <begin position="13"/>
        <end position="239"/>
    </location>
</feature>
<dbReference type="PANTHER" id="PTHR13256:SF16">
    <property type="entry name" value="ALPHA_BETA-TUBULIN-N-ACETYLTRANSFERASE 9"/>
    <property type="match status" value="1"/>
</dbReference>
<evidence type="ECO:0000256" key="3">
    <source>
        <dbReference type="ARBA" id="ARBA00023315"/>
    </source>
</evidence>
<dbReference type="PANTHER" id="PTHR13256">
    <property type="entry name" value="N-ACETYLTRANSFERASE 9"/>
    <property type="match status" value="1"/>
</dbReference>
<keyword evidence="2" id="KW-0808">Transferase</keyword>
<evidence type="ECO:0000256" key="1">
    <source>
        <dbReference type="ARBA" id="ARBA00009342"/>
    </source>
</evidence>
<dbReference type="InterPro" id="IPR000182">
    <property type="entry name" value="GNAT_dom"/>
</dbReference>
<reference evidence="6" key="1">
    <citation type="submission" date="2020-01" db="EMBL/GenBank/DDBJ databases">
        <authorList>
            <consortium name="DOE Joint Genome Institute"/>
            <person name="Haridas S."/>
            <person name="Albert R."/>
            <person name="Binder M."/>
            <person name="Bloem J."/>
            <person name="Labutti K."/>
            <person name="Salamov A."/>
            <person name="Andreopoulos B."/>
            <person name="Baker S.E."/>
            <person name="Barry K."/>
            <person name="Bills G."/>
            <person name="Bluhm B.H."/>
            <person name="Cannon C."/>
            <person name="Castanera R."/>
            <person name="Culley D.E."/>
            <person name="Daum C."/>
            <person name="Ezra D."/>
            <person name="Gonzalez J.B."/>
            <person name="Henrissat B."/>
            <person name="Kuo A."/>
            <person name="Liang C."/>
            <person name="Lipzen A."/>
            <person name="Lutzoni F."/>
            <person name="Magnuson J."/>
            <person name="Mondo S."/>
            <person name="Nolan M."/>
            <person name="Ohm R."/>
            <person name="Pangilinan J."/>
            <person name="Park H.-J."/>
            <person name="Ramirez L."/>
            <person name="Alfaro M."/>
            <person name="Sun H."/>
            <person name="Tritt A."/>
            <person name="Yoshinaga Y."/>
            <person name="Zwiers L.-H."/>
            <person name="Turgeon B.G."/>
            <person name="Goodwin S.B."/>
            <person name="Spatafora J.W."/>
            <person name="Crous P.W."/>
            <person name="Grigoriev I.V."/>
        </authorList>
    </citation>
    <scope>NUCLEOTIDE SEQUENCE</scope>
    <source>
        <strain evidence="6">CBS 394.84</strain>
    </source>
</reference>
<keyword evidence="3" id="KW-0012">Acyltransferase</keyword>
<comment type="similarity">
    <text evidence="1">Belongs to the acetyltransferase family. GNAT subfamily.</text>
</comment>
<evidence type="ECO:0000259" key="5">
    <source>
        <dbReference type="Pfam" id="PF13302"/>
    </source>
</evidence>
<organism evidence="6 7">
    <name type="scientific">Cucurbitaria berberidis CBS 394.84</name>
    <dbReference type="NCBI Taxonomy" id="1168544"/>
    <lineage>
        <taxon>Eukaryota</taxon>
        <taxon>Fungi</taxon>
        <taxon>Dikarya</taxon>
        <taxon>Ascomycota</taxon>
        <taxon>Pezizomycotina</taxon>
        <taxon>Dothideomycetes</taxon>
        <taxon>Pleosporomycetidae</taxon>
        <taxon>Pleosporales</taxon>
        <taxon>Pleosporineae</taxon>
        <taxon>Cucurbitariaceae</taxon>
        <taxon>Cucurbitaria</taxon>
    </lineage>
</organism>
<dbReference type="AlphaFoldDB" id="A0A9P4GGB9"/>
<dbReference type="GeneID" id="63848281"/>
<evidence type="ECO:0000313" key="7">
    <source>
        <dbReference type="Proteomes" id="UP000800039"/>
    </source>
</evidence>
<dbReference type="EMBL" id="ML976616">
    <property type="protein sequence ID" value="KAF1845563.1"/>
    <property type="molecule type" value="Genomic_DNA"/>
</dbReference>
<dbReference type="OrthoDB" id="5043642at2759"/>
<keyword evidence="7" id="KW-1185">Reference proteome</keyword>
<dbReference type="Pfam" id="PF13302">
    <property type="entry name" value="Acetyltransf_3"/>
    <property type="match status" value="1"/>
</dbReference>
<feature type="region of interest" description="Disordered" evidence="4">
    <location>
        <begin position="72"/>
        <end position="111"/>
    </location>
</feature>
<evidence type="ECO:0000256" key="4">
    <source>
        <dbReference type="SAM" id="MobiDB-lite"/>
    </source>
</evidence>
<dbReference type="Proteomes" id="UP000800039">
    <property type="component" value="Unassembled WGS sequence"/>
</dbReference>
<dbReference type="InterPro" id="IPR039135">
    <property type="entry name" value="NAT9-like"/>
</dbReference>
<comment type="caution">
    <text evidence="6">The sequence shown here is derived from an EMBL/GenBank/DDBJ whole genome shotgun (WGS) entry which is preliminary data.</text>
</comment>
<dbReference type="GO" id="GO:0008080">
    <property type="term" value="F:N-acetyltransferase activity"/>
    <property type="evidence" value="ECO:0007669"/>
    <property type="project" value="InterPro"/>
</dbReference>